<proteinExistence type="inferred from homology"/>
<keyword evidence="8" id="KW-1185">Reference proteome</keyword>
<dbReference type="AlphaFoldDB" id="A0A2T0ALR3"/>
<feature type="domain" description="Leucine-binding protein" evidence="6">
    <location>
        <begin position="41"/>
        <end position="383"/>
    </location>
</feature>
<dbReference type="OrthoDB" id="9783240at2"/>
<dbReference type="PANTHER" id="PTHR47151">
    <property type="entry name" value="LEU/ILE/VAL-BINDING ABC TRANSPORTER SUBUNIT"/>
    <property type="match status" value="1"/>
</dbReference>
<feature type="chain" id="PRO_5038995706" evidence="5">
    <location>
        <begin position="24"/>
        <end position="404"/>
    </location>
</feature>
<keyword evidence="2" id="KW-0813">Transport</keyword>
<accession>A0A2T0ALR3</accession>
<dbReference type="Proteomes" id="UP000238415">
    <property type="component" value="Unassembled WGS sequence"/>
</dbReference>
<dbReference type="InterPro" id="IPR000709">
    <property type="entry name" value="Leu_Ile_Val-bd"/>
</dbReference>
<dbReference type="Gene3D" id="3.40.50.2300">
    <property type="match status" value="2"/>
</dbReference>
<comment type="similarity">
    <text evidence="1">Belongs to the leucine-binding protein family.</text>
</comment>
<dbReference type="InterPro" id="IPR028082">
    <property type="entry name" value="Peripla_BP_I"/>
</dbReference>
<name>A0A2T0ALR3_9FIRM</name>
<keyword evidence="3 5" id="KW-0732">Signal</keyword>
<dbReference type="RefSeq" id="WP_106006154.1">
    <property type="nucleotide sequence ID" value="NZ_CP136419.1"/>
</dbReference>
<dbReference type="PANTHER" id="PTHR47151:SF2">
    <property type="entry name" value="AMINO ACID BINDING PROTEIN"/>
    <property type="match status" value="1"/>
</dbReference>
<evidence type="ECO:0000256" key="2">
    <source>
        <dbReference type="ARBA" id="ARBA00022448"/>
    </source>
</evidence>
<evidence type="ECO:0000256" key="1">
    <source>
        <dbReference type="ARBA" id="ARBA00010062"/>
    </source>
</evidence>
<evidence type="ECO:0000256" key="5">
    <source>
        <dbReference type="SAM" id="SignalP"/>
    </source>
</evidence>
<dbReference type="SUPFAM" id="SSF53822">
    <property type="entry name" value="Periplasmic binding protein-like I"/>
    <property type="match status" value="1"/>
</dbReference>
<evidence type="ECO:0000313" key="7">
    <source>
        <dbReference type="EMBL" id="PRR69685.1"/>
    </source>
</evidence>
<sequence>MKKGKVKWLVVLLVLGMAVTLMAGCGGSKAKEESKTAGTKTVKVAFLGPLTGPNAMQGVGARNAFKLAIDQANSSGKLPFKVEVIDLDDASNPGTGASAAQKAVADPDVVAASGHWNSPVAEATIPIFKSAGVPLVIWGAIGPKLTSKENYPYITRVCPTQKQENLPLANFVVNTLGRKKWAIISDTTTYGKSNTEAWKSEISKYPGAEIVSIDEIQVGQNDFRPILSKIKAANVDGLYFGGVVMEAALVRKQMVELGMKDLLMVGISGIVDDKFIETAGKEAAEGVIATKPGKSINKLEGGKAFEEAYQKAGFKEPYGAYGPYAYDAANIIVEALKKVGPDRAKLVDAIAKISYTGLLGTTSFDETGQTTNVASTIYVVEDGKWVDWDDSKYKAGQRKLPGTK</sequence>
<dbReference type="GO" id="GO:0006865">
    <property type="term" value="P:amino acid transport"/>
    <property type="evidence" value="ECO:0007669"/>
    <property type="project" value="UniProtKB-KW"/>
</dbReference>
<evidence type="ECO:0000256" key="4">
    <source>
        <dbReference type="ARBA" id="ARBA00022970"/>
    </source>
</evidence>
<dbReference type="PRINTS" id="PR00337">
    <property type="entry name" value="LEUILEVALBP"/>
</dbReference>
<evidence type="ECO:0000313" key="8">
    <source>
        <dbReference type="Proteomes" id="UP000238415"/>
    </source>
</evidence>
<dbReference type="Pfam" id="PF13458">
    <property type="entry name" value="Peripla_BP_6"/>
    <property type="match status" value="1"/>
</dbReference>
<gene>
    <name evidence="7" type="primary">braC_2</name>
    <name evidence="7" type="ORF">MOHU_22250</name>
</gene>
<evidence type="ECO:0000259" key="6">
    <source>
        <dbReference type="Pfam" id="PF13458"/>
    </source>
</evidence>
<organism evidence="7 8">
    <name type="scientific">Neomoorella humiferrea</name>
    <dbReference type="NCBI Taxonomy" id="676965"/>
    <lineage>
        <taxon>Bacteria</taxon>
        <taxon>Bacillati</taxon>
        <taxon>Bacillota</taxon>
        <taxon>Clostridia</taxon>
        <taxon>Neomoorellales</taxon>
        <taxon>Neomoorellaceae</taxon>
        <taxon>Neomoorella</taxon>
    </lineage>
</organism>
<keyword evidence="4" id="KW-0029">Amino-acid transport</keyword>
<comment type="caution">
    <text evidence="7">The sequence shown here is derived from an EMBL/GenBank/DDBJ whole genome shotgun (WGS) entry which is preliminary data.</text>
</comment>
<reference evidence="7 8" key="1">
    <citation type="submission" date="2018-03" db="EMBL/GenBank/DDBJ databases">
        <title>Genome sequence of Moorella humiferrea DSM 23265.</title>
        <authorList>
            <person name="Poehlein A."/>
            <person name="Daniel R."/>
        </authorList>
    </citation>
    <scope>NUCLEOTIDE SEQUENCE [LARGE SCALE GENOMIC DNA]</scope>
    <source>
        <strain evidence="7 8">DSM 23265</strain>
    </source>
</reference>
<protein>
    <submittedName>
        <fullName evidence="7">Leucine-, isoleucine-, valine-, threonine-, and alanine-binding protein</fullName>
    </submittedName>
</protein>
<dbReference type="CDD" id="cd06342">
    <property type="entry name" value="PBP1_ABC_LIVBP-like"/>
    <property type="match status" value="1"/>
</dbReference>
<dbReference type="InterPro" id="IPR028081">
    <property type="entry name" value="Leu-bd"/>
</dbReference>
<dbReference type="PROSITE" id="PS51257">
    <property type="entry name" value="PROKAR_LIPOPROTEIN"/>
    <property type="match status" value="1"/>
</dbReference>
<feature type="signal peptide" evidence="5">
    <location>
        <begin position="1"/>
        <end position="23"/>
    </location>
</feature>
<dbReference type="EMBL" id="PVXM01000052">
    <property type="protein sequence ID" value="PRR69685.1"/>
    <property type="molecule type" value="Genomic_DNA"/>
</dbReference>
<evidence type="ECO:0000256" key="3">
    <source>
        <dbReference type="ARBA" id="ARBA00022729"/>
    </source>
</evidence>